<dbReference type="InterPro" id="IPR037121">
    <property type="entry name" value="Ribosomal_bL25_C"/>
</dbReference>
<dbReference type="STRING" id="260084.SAMN02927928_0958"/>
<dbReference type="EMBL" id="FMTS01000001">
    <property type="protein sequence ID" value="SCW40213.1"/>
    <property type="molecule type" value="Genomic_DNA"/>
</dbReference>
<dbReference type="InterPro" id="IPR020057">
    <property type="entry name" value="Ribosomal_bL25_b-dom"/>
</dbReference>
<name>A0A1G4Q6I3_9CAUL</name>
<dbReference type="AlphaFoldDB" id="A0A1G4Q6I3"/>
<evidence type="ECO:0000256" key="4">
    <source>
        <dbReference type="ARBA" id="ARBA00023274"/>
    </source>
</evidence>
<dbReference type="GO" id="GO:0008097">
    <property type="term" value="F:5S rRNA binding"/>
    <property type="evidence" value="ECO:0007669"/>
    <property type="project" value="InterPro"/>
</dbReference>
<comment type="function">
    <text evidence="5">This is one of the proteins that binds to the 5S RNA in the ribosome where it forms part of the central protuberance.</text>
</comment>
<dbReference type="HAMAP" id="MF_01334">
    <property type="entry name" value="Ribosomal_bL25_CTC"/>
    <property type="match status" value="1"/>
</dbReference>
<dbReference type="CDD" id="cd00495">
    <property type="entry name" value="Ribosomal_L25_TL5_CTC"/>
    <property type="match status" value="1"/>
</dbReference>
<feature type="domain" description="Large ribosomal subunit protein bL25 beta" evidence="7">
    <location>
        <begin position="101"/>
        <end position="184"/>
    </location>
</feature>
<organism evidence="8 9">
    <name type="scientific">Asticcacaulis taihuensis</name>
    <dbReference type="NCBI Taxonomy" id="260084"/>
    <lineage>
        <taxon>Bacteria</taxon>
        <taxon>Pseudomonadati</taxon>
        <taxon>Pseudomonadota</taxon>
        <taxon>Alphaproteobacteria</taxon>
        <taxon>Caulobacterales</taxon>
        <taxon>Caulobacteraceae</taxon>
        <taxon>Asticcacaulis</taxon>
    </lineage>
</organism>
<sequence length="202" mass="21331">MADIILDVEVRERTGSGGAREIRNAGKLPGILYGGDKAPVPIAVNLNAFRKALATGKLNGHLVTLKYGKETQKVIAKSIDFHPVTDVPIHFDLYRVDEHAEIKISVPVHFKNHELSPGLKKGAALNIAIHELEILVPADHIPEDIIVDLTGLEIGQSVHVSDLKLPSDVKAHVAAGEVVASITASGASKSEDAAEAAAASEG</sequence>
<keyword evidence="9" id="KW-1185">Reference proteome</keyword>
<reference evidence="9" key="1">
    <citation type="submission" date="2016-10" db="EMBL/GenBank/DDBJ databases">
        <authorList>
            <person name="Varghese N."/>
            <person name="Submissions S."/>
        </authorList>
    </citation>
    <scope>NUCLEOTIDE SEQUENCE [LARGE SCALE GENOMIC DNA]</scope>
    <source>
        <strain evidence="9">CGMCC 1.3431</strain>
    </source>
</reference>
<dbReference type="Gene3D" id="2.40.240.10">
    <property type="entry name" value="Ribosomal Protein L25, Chain P"/>
    <property type="match status" value="1"/>
</dbReference>
<dbReference type="InterPro" id="IPR029751">
    <property type="entry name" value="Ribosomal_L25_dom"/>
</dbReference>
<evidence type="ECO:0000256" key="3">
    <source>
        <dbReference type="ARBA" id="ARBA00022980"/>
    </source>
</evidence>
<dbReference type="OrthoDB" id="9806411at2"/>
<proteinExistence type="inferred from homology"/>
<dbReference type="InterPro" id="IPR001021">
    <property type="entry name" value="Ribosomal_bL25_long"/>
</dbReference>
<evidence type="ECO:0000256" key="1">
    <source>
        <dbReference type="ARBA" id="ARBA00022730"/>
    </source>
</evidence>
<dbReference type="InterPro" id="IPR020056">
    <property type="entry name" value="Rbsml_bL25/Gln-tRNA_synth_N"/>
</dbReference>
<dbReference type="GO" id="GO:0003735">
    <property type="term" value="F:structural constituent of ribosome"/>
    <property type="evidence" value="ECO:0007669"/>
    <property type="project" value="InterPro"/>
</dbReference>
<dbReference type="Gene3D" id="2.170.120.20">
    <property type="entry name" value="Ribosomal protein L25, beta domain"/>
    <property type="match status" value="1"/>
</dbReference>
<keyword evidence="3 5" id="KW-0689">Ribosomal protein</keyword>
<dbReference type="Pfam" id="PF01386">
    <property type="entry name" value="Ribosomal_L25p"/>
    <property type="match status" value="1"/>
</dbReference>
<accession>A0A1G4Q6I3</accession>
<dbReference type="GO" id="GO:0022625">
    <property type="term" value="C:cytosolic large ribosomal subunit"/>
    <property type="evidence" value="ECO:0007669"/>
    <property type="project" value="TreeGrafter"/>
</dbReference>
<dbReference type="GO" id="GO:0006412">
    <property type="term" value="P:translation"/>
    <property type="evidence" value="ECO:0007669"/>
    <property type="project" value="UniProtKB-UniRule"/>
</dbReference>
<keyword evidence="1 5" id="KW-0699">rRNA-binding</keyword>
<dbReference type="Pfam" id="PF14693">
    <property type="entry name" value="Ribosomal_TL5_C"/>
    <property type="match status" value="1"/>
</dbReference>
<dbReference type="RefSeq" id="WP_090644266.1">
    <property type="nucleotide sequence ID" value="NZ_CBCRYE010000001.1"/>
</dbReference>
<keyword evidence="4 5" id="KW-0687">Ribonucleoprotein</keyword>
<evidence type="ECO:0000256" key="5">
    <source>
        <dbReference type="HAMAP-Rule" id="MF_01334"/>
    </source>
</evidence>
<evidence type="ECO:0000313" key="8">
    <source>
        <dbReference type="EMBL" id="SCW40213.1"/>
    </source>
</evidence>
<comment type="similarity">
    <text evidence="5">Belongs to the bacterial ribosomal protein bL25 family. CTC subfamily.</text>
</comment>
<keyword evidence="2 5" id="KW-0694">RNA-binding</keyword>
<dbReference type="InterPro" id="IPR020930">
    <property type="entry name" value="Ribosomal_uL5_bac-type"/>
</dbReference>
<evidence type="ECO:0000256" key="2">
    <source>
        <dbReference type="ARBA" id="ARBA00022884"/>
    </source>
</evidence>
<comment type="subunit">
    <text evidence="5">Part of the 50S ribosomal subunit; part of the 5S rRNA/L5/L18/L25 subcomplex. Contacts the 5S rRNA. Binds to the 5S rRNA independently of L5 and L18.</text>
</comment>
<gene>
    <name evidence="5" type="primary">rplY</name>
    <name evidence="5" type="synonym">ctc</name>
    <name evidence="8" type="ORF">SAMN02927928_0958</name>
</gene>
<protein>
    <recommendedName>
        <fullName evidence="5">Large ribosomal subunit protein bL25</fullName>
    </recommendedName>
    <alternativeName>
        <fullName evidence="5">General stress protein CTC</fullName>
    </alternativeName>
</protein>
<evidence type="ECO:0000259" key="7">
    <source>
        <dbReference type="Pfam" id="PF14693"/>
    </source>
</evidence>
<dbReference type="Proteomes" id="UP000199150">
    <property type="component" value="Unassembled WGS sequence"/>
</dbReference>
<dbReference type="PANTHER" id="PTHR33284">
    <property type="entry name" value="RIBOSOMAL PROTEIN L25/GLN-TRNA SYNTHETASE, ANTI-CODON-BINDING DOMAIN-CONTAINING PROTEIN"/>
    <property type="match status" value="1"/>
</dbReference>
<evidence type="ECO:0000259" key="6">
    <source>
        <dbReference type="Pfam" id="PF01386"/>
    </source>
</evidence>
<evidence type="ECO:0000313" key="9">
    <source>
        <dbReference type="Proteomes" id="UP000199150"/>
    </source>
</evidence>
<dbReference type="InterPro" id="IPR011035">
    <property type="entry name" value="Ribosomal_bL25/Gln-tRNA_synth"/>
</dbReference>
<feature type="domain" description="Large ribosomal subunit protein bL25 L25" evidence="6">
    <location>
        <begin position="6"/>
        <end position="93"/>
    </location>
</feature>
<dbReference type="NCBIfam" id="NF004128">
    <property type="entry name" value="PRK05618.1-2"/>
    <property type="match status" value="1"/>
</dbReference>
<dbReference type="SUPFAM" id="SSF50715">
    <property type="entry name" value="Ribosomal protein L25-like"/>
    <property type="match status" value="1"/>
</dbReference>
<dbReference type="NCBIfam" id="TIGR00731">
    <property type="entry name" value="bL25_bact_ctc"/>
    <property type="match status" value="1"/>
</dbReference>
<dbReference type="PANTHER" id="PTHR33284:SF1">
    <property type="entry name" value="RIBOSOMAL PROTEIN L25_GLN-TRNA SYNTHETASE, ANTI-CODON-BINDING DOMAIN-CONTAINING PROTEIN"/>
    <property type="match status" value="1"/>
</dbReference>